<feature type="region of interest" description="Disordered" evidence="1">
    <location>
        <begin position="38"/>
        <end position="75"/>
    </location>
</feature>
<evidence type="ECO:0000313" key="2">
    <source>
        <dbReference type="EMBL" id="KAL3628897.1"/>
    </source>
</evidence>
<evidence type="ECO:0000313" key="3">
    <source>
        <dbReference type="Proteomes" id="UP001632038"/>
    </source>
</evidence>
<proteinExistence type="predicted"/>
<dbReference type="EMBL" id="JAVIJP010000036">
    <property type="protein sequence ID" value="KAL3628897.1"/>
    <property type="molecule type" value="Genomic_DNA"/>
</dbReference>
<dbReference type="AlphaFoldDB" id="A0ABD3CHE3"/>
<dbReference type="PANTHER" id="PTHR38224">
    <property type="entry name" value="PHLOEM SPECIFIC PROTEIN"/>
    <property type="match status" value="1"/>
</dbReference>
<dbReference type="Proteomes" id="UP001632038">
    <property type="component" value="Unassembled WGS sequence"/>
</dbReference>
<feature type="compositionally biased region" description="Basic and acidic residues" evidence="1">
    <location>
        <begin position="56"/>
        <end position="75"/>
    </location>
</feature>
<organism evidence="2 3">
    <name type="scientific">Castilleja foliolosa</name>
    <dbReference type="NCBI Taxonomy" id="1961234"/>
    <lineage>
        <taxon>Eukaryota</taxon>
        <taxon>Viridiplantae</taxon>
        <taxon>Streptophyta</taxon>
        <taxon>Embryophyta</taxon>
        <taxon>Tracheophyta</taxon>
        <taxon>Spermatophyta</taxon>
        <taxon>Magnoliopsida</taxon>
        <taxon>eudicotyledons</taxon>
        <taxon>Gunneridae</taxon>
        <taxon>Pentapetalae</taxon>
        <taxon>asterids</taxon>
        <taxon>lamiids</taxon>
        <taxon>Lamiales</taxon>
        <taxon>Orobanchaceae</taxon>
        <taxon>Pedicularideae</taxon>
        <taxon>Castillejinae</taxon>
        <taxon>Castilleja</taxon>
    </lineage>
</organism>
<gene>
    <name evidence="2" type="ORF">CASFOL_027943</name>
</gene>
<name>A0ABD3CHE3_9LAMI</name>
<reference evidence="3" key="1">
    <citation type="journal article" date="2024" name="IScience">
        <title>Strigolactones Initiate the Formation of Haustorium-like Structures in Castilleja.</title>
        <authorList>
            <person name="Buerger M."/>
            <person name="Peterson D."/>
            <person name="Chory J."/>
        </authorList>
    </citation>
    <scope>NUCLEOTIDE SEQUENCE [LARGE SCALE GENOMIC DNA]</scope>
</reference>
<protein>
    <submittedName>
        <fullName evidence="2">Uncharacterized protein</fullName>
    </submittedName>
</protein>
<dbReference type="PANTHER" id="PTHR38224:SF1">
    <property type="entry name" value="PHLOEM SPECIFIC PROTEIN"/>
    <property type="match status" value="1"/>
</dbReference>
<sequence length="133" mass="15877">MQRSYNYRDGSKSSIDEYIERVTRMQQMPSVLSDYPEVTKRHEDHHHHPIKIISPNHDDRQHQAPETHKKARDYTHKKVYFTEHDDNIAIEIGTRGKKHDAYVEKSIDLEADGYITQKHKNFESCKYDTFKAY</sequence>
<evidence type="ECO:0000256" key="1">
    <source>
        <dbReference type="SAM" id="MobiDB-lite"/>
    </source>
</evidence>
<keyword evidence="3" id="KW-1185">Reference proteome</keyword>
<comment type="caution">
    <text evidence="2">The sequence shown here is derived from an EMBL/GenBank/DDBJ whole genome shotgun (WGS) entry which is preliminary data.</text>
</comment>
<accession>A0ABD3CHE3</accession>